<reference evidence="2" key="1">
    <citation type="submission" date="2022-09" db="EMBL/GenBank/DDBJ databases">
        <title>Tahibacter sp. nov., isolated from a fresh water.</title>
        <authorList>
            <person name="Baek J.H."/>
            <person name="Lee J.K."/>
            <person name="Kim J.M."/>
            <person name="Jeon C.O."/>
        </authorList>
    </citation>
    <scope>NUCLEOTIDE SEQUENCE</scope>
    <source>
        <strain evidence="2">W38</strain>
    </source>
</reference>
<dbReference type="InterPro" id="IPR050276">
    <property type="entry name" value="MshD_Acetyltransferase"/>
</dbReference>
<keyword evidence="3" id="KW-1185">Reference proteome</keyword>
<dbReference type="PANTHER" id="PTHR43617">
    <property type="entry name" value="L-AMINO ACID N-ACETYLTRANSFERASE"/>
    <property type="match status" value="1"/>
</dbReference>
<name>A0ABY6B7U4_9GAMM</name>
<evidence type="ECO:0000259" key="1">
    <source>
        <dbReference type="PROSITE" id="PS51186"/>
    </source>
</evidence>
<dbReference type="Gene3D" id="3.40.630.30">
    <property type="match status" value="1"/>
</dbReference>
<gene>
    <name evidence="2" type="ORF">N4264_13800</name>
</gene>
<dbReference type="PROSITE" id="PS51186">
    <property type="entry name" value="GNAT"/>
    <property type="match status" value="1"/>
</dbReference>
<protein>
    <submittedName>
        <fullName evidence="2">N-acetyltransferase</fullName>
    </submittedName>
</protein>
<dbReference type="RefSeq" id="WP_261692833.1">
    <property type="nucleotide sequence ID" value="NZ_CP104694.1"/>
</dbReference>
<dbReference type="InterPro" id="IPR016181">
    <property type="entry name" value="Acyl_CoA_acyltransferase"/>
</dbReference>
<feature type="domain" description="N-acetyltransferase" evidence="1">
    <location>
        <begin position="3"/>
        <end position="150"/>
    </location>
</feature>
<dbReference type="Proteomes" id="UP001064632">
    <property type="component" value="Chromosome"/>
</dbReference>
<dbReference type="Pfam" id="PF13508">
    <property type="entry name" value="Acetyltransf_7"/>
    <property type="match status" value="1"/>
</dbReference>
<sequence length="169" mass="18050">MTYCIRGECPDDSLAIRQVTDAAFQRATRSNGREGVIVDDLRGAGALTVSLVATSDGRVVGHIAFSPVLIDGRDEGWFGLGPVSVLPEQQRRGIGAALITDGLARLKARGARGCVVLGEPSYYQRFGFKRHPAVRYADAPPEYFLNLSFDGASPSGCVTYHNSFSGVDG</sequence>
<evidence type="ECO:0000313" key="3">
    <source>
        <dbReference type="Proteomes" id="UP001064632"/>
    </source>
</evidence>
<accession>A0ABY6B7U4</accession>
<dbReference type="InterPro" id="IPR000182">
    <property type="entry name" value="GNAT_dom"/>
</dbReference>
<dbReference type="SUPFAM" id="SSF55729">
    <property type="entry name" value="Acyl-CoA N-acyltransferases (Nat)"/>
    <property type="match status" value="1"/>
</dbReference>
<proteinExistence type="predicted"/>
<evidence type="ECO:0000313" key="2">
    <source>
        <dbReference type="EMBL" id="UXI65837.1"/>
    </source>
</evidence>
<dbReference type="EMBL" id="CP104694">
    <property type="protein sequence ID" value="UXI65837.1"/>
    <property type="molecule type" value="Genomic_DNA"/>
</dbReference>
<dbReference type="CDD" id="cd04301">
    <property type="entry name" value="NAT_SF"/>
    <property type="match status" value="1"/>
</dbReference>
<organism evidence="2 3">
    <name type="scientific">Tahibacter amnicola</name>
    <dbReference type="NCBI Taxonomy" id="2976241"/>
    <lineage>
        <taxon>Bacteria</taxon>
        <taxon>Pseudomonadati</taxon>
        <taxon>Pseudomonadota</taxon>
        <taxon>Gammaproteobacteria</taxon>
        <taxon>Lysobacterales</taxon>
        <taxon>Rhodanobacteraceae</taxon>
        <taxon>Tahibacter</taxon>
    </lineage>
</organism>
<dbReference type="PANTHER" id="PTHR43617:SF2">
    <property type="entry name" value="UPF0039 PROTEIN SLL0451"/>
    <property type="match status" value="1"/>
</dbReference>